<dbReference type="InterPro" id="IPR009078">
    <property type="entry name" value="Ferritin-like_SF"/>
</dbReference>
<accession>A0ABR5IAW8</accession>
<proteinExistence type="predicted"/>
<dbReference type="Gene3D" id="1.10.620.20">
    <property type="entry name" value="Ribonucleotide Reductase, subunit A"/>
    <property type="match status" value="1"/>
</dbReference>
<gene>
    <name evidence="1" type="ORF">ABW18_15070</name>
</gene>
<reference evidence="1 2" key="1">
    <citation type="submission" date="2015-05" db="EMBL/GenBank/DDBJ databases">
        <title>Draft genome sequence of the bacterium Gordonia jacobaea a new member of the Gordonia genus.</title>
        <authorList>
            <person name="Jimenez-Galisteo G."/>
            <person name="Dominguez A."/>
            <person name="Munoz E."/>
            <person name="Vinas M."/>
        </authorList>
    </citation>
    <scope>NUCLEOTIDE SEQUENCE [LARGE SCALE GENOMIC DNA]</scope>
    <source>
        <strain evidence="2">mv1</strain>
    </source>
</reference>
<dbReference type="SUPFAM" id="SSF47240">
    <property type="entry name" value="Ferritin-like"/>
    <property type="match status" value="1"/>
</dbReference>
<dbReference type="Proteomes" id="UP000037247">
    <property type="component" value="Unassembled WGS sequence"/>
</dbReference>
<protein>
    <submittedName>
        <fullName evidence="1">Membrane protein</fullName>
    </submittedName>
</protein>
<evidence type="ECO:0000313" key="2">
    <source>
        <dbReference type="Proteomes" id="UP000037247"/>
    </source>
</evidence>
<sequence>MSVQVVDDSAPHVSTLDRGTDEVSARLVDSSARLSRNALVEIDWDAPMDPTLYGCSPEWSTLYGTSYWAEMTEEQRVRLTRHETASVMSIGIWFEMLLQQLVLRDQYLADRHRPEYWFAMTEIADECRHSLMFAKASQKLAGTSYVPHPRIGKGGKFFAATTGGEIAYGGILAAEEILDVFQRGCTSDERVLPLVRTVNEIHVLEESRHMRFAREQIRESMADVGPVRRHASAYYTAVAASFIFTSLVRPQAYADAGLDKYRAVSEMRRNHHFQAMVRTSCSHLMSFLDEVGLLTPAAASVYRKVHML</sequence>
<comment type="caution">
    <text evidence="1">The sequence shown here is derived from an EMBL/GenBank/DDBJ whole genome shotgun (WGS) entry which is preliminary data.</text>
</comment>
<dbReference type="InterPro" id="IPR012348">
    <property type="entry name" value="RNR-like"/>
</dbReference>
<organism evidence="1 2">
    <name type="scientific">Gordonia jacobaea</name>
    <dbReference type="NCBI Taxonomy" id="122202"/>
    <lineage>
        <taxon>Bacteria</taxon>
        <taxon>Bacillati</taxon>
        <taxon>Actinomycetota</taxon>
        <taxon>Actinomycetes</taxon>
        <taxon>Mycobacteriales</taxon>
        <taxon>Gordoniaceae</taxon>
        <taxon>Gordonia</taxon>
    </lineage>
</organism>
<keyword evidence="2" id="KW-1185">Reference proteome</keyword>
<dbReference type="InterPro" id="IPR025859">
    <property type="entry name" value="AurF/CmlI"/>
</dbReference>
<evidence type="ECO:0000313" key="1">
    <source>
        <dbReference type="EMBL" id="KNA90828.1"/>
    </source>
</evidence>
<dbReference type="EMBL" id="LDTZ01000018">
    <property type="protein sequence ID" value="KNA90828.1"/>
    <property type="molecule type" value="Genomic_DNA"/>
</dbReference>
<name>A0ABR5IAW8_9ACTN</name>
<dbReference type="Pfam" id="PF11583">
    <property type="entry name" value="AurF"/>
    <property type="match status" value="1"/>
</dbReference>
<dbReference type="RefSeq" id="WP_049699762.1">
    <property type="nucleotide sequence ID" value="NZ_LDTZ01000018.1"/>
</dbReference>